<keyword evidence="5" id="KW-1185">Reference proteome</keyword>
<accession>A0ABT2GD46</accession>
<proteinExistence type="inferred from homology"/>
<evidence type="ECO:0000256" key="2">
    <source>
        <dbReference type="ARBA" id="ARBA00022723"/>
    </source>
</evidence>
<dbReference type="PANTHER" id="PTHR42796">
    <property type="entry name" value="FUMARYLACETOACETATE HYDROLASE DOMAIN-CONTAINING PROTEIN 2A-RELATED"/>
    <property type="match status" value="1"/>
</dbReference>
<name>A0ABT2GD46_9MICO</name>
<feature type="domain" description="Fumarylacetoacetase-like C-terminal" evidence="3">
    <location>
        <begin position="238"/>
        <end position="379"/>
    </location>
</feature>
<dbReference type="SUPFAM" id="SSF56529">
    <property type="entry name" value="FAH"/>
    <property type="match status" value="1"/>
</dbReference>
<dbReference type="Proteomes" id="UP001165580">
    <property type="component" value="Unassembled WGS sequence"/>
</dbReference>
<keyword evidence="2" id="KW-0479">Metal-binding</keyword>
<dbReference type="InterPro" id="IPR036663">
    <property type="entry name" value="Fumarylacetoacetase_C_sf"/>
</dbReference>
<dbReference type="RefSeq" id="WP_259485674.1">
    <property type="nucleotide sequence ID" value="NZ_JANTEZ010000002.1"/>
</dbReference>
<dbReference type="GO" id="GO:0016787">
    <property type="term" value="F:hydrolase activity"/>
    <property type="evidence" value="ECO:0007669"/>
    <property type="project" value="UniProtKB-KW"/>
</dbReference>
<reference evidence="4" key="1">
    <citation type="submission" date="2022-08" db="EMBL/GenBank/DDBJ databases">
        <authorList>
            <person name="Deng Y."/>
            <person name="Han X.-F."/>
            <person name="Zhang Y.-Q."/>
        </authorList>
    </citation>
    <scope>NUCLEOTIDE SEQUENCE</scope>
    <source>
        <strain evidence="4">CPCC 205716</strain>
    </source>
</reference>
<sequence length="405" mass="42769">MSLTDTTPLDPRTDWAGAAARALPADGTAGTLVGRVWDPAANGPSPVLVTADGVVDLSATFPTVSALADEADPAAAARSAGEGGARLGSFEEIYANTAPGDRDRDRPWLLAPVDLQTLKAAGVTFAVSMIERVIEERVRGDVEAAARMRAGILEQIGADLHEIVPGSPAAVALKEYLVGEGLWSQYLEVGIGPDAEIFTKGPTLSAVGTADRVGVLSTSLWNNPEPEVALIVDRAGRIVGATLGNDVNLRDVEGRSALLLPKAKDNNASCALGPLIRLFDESFDLDAVRSMSVTLEIDGEDGFHLDGTSEMSQISRDPLDLVAQLEGPQHRYPDGAVLMLGTMFAPIVDRDDIDRGFTHKRGDIVRISASGLGSLVNQVEASERCEPWEFGIGSLMRNLASRALL</sequence>
<dbReference type="EMBL" id="JANTEZ010000002">
    <property type="protein sequence ID" value="MCS5714146.1"/>
    <property type="molecule type" value="Genomic_DNA"/>
</dbReference>
<protein>
    <submittedName>
        <fullName evidence="4">Fumarylacetoacetate hydrolase family protein</fullName>
    </submittedName>
</protein>
<dbReference type="PANTHER" id="PTHR42796:SF7">
    <property type="entry name" value="2-DEHYDRO-3-DEOXY-D-ARABINONATE DEHYDRATASE"/>
    <property type="match status" value="1"/>
</dbReference>
<evidence type="ECO:0000256" key="1">
    <source>
        <dbReference type="ARBA" id="ARBA00010211"/>
    </source>
</evidence>
<evidence type="ECO:0000313" key="4">
    <source>
        <dbReference type="EMBL" id="MCS5714146.1"/>
    </source>
</evidence>
<comment type="caution">
    <text evidence="4">The sequence shown here is derived from an EMBL/GenBank/DDBJ whole genome shotgun (WGS) entry which is preliminary data.</text>
</comment>
<dbReference type="InterPro" id="IPR011234">
    <property type="entry name" value="Fumarylacetoacetase-like_C"/>
</dbReference>
<evidence type="ECO:0000259" key="3">
    <source>
        <dbReference type="Pfam" id="PF01557"/>
    </source>
</evidence>
<keyword evidence="4" id="KW-0378">Hydrolase</keyword>
<evidence type="ECO:0000313" key="5">
    <source>
        <dbReference type="Proteomes" id="UP001165580"/>
    </source>
</evidence>
<comment type="similarity">
    <text evidence="1">Belongs to the FAH family.</text>
</comment>
<dbReference type="InterPro" id="IPR051121">
    <property type="entry name" value="FAH"/>
</dbReference>
<organism evidence="4 5">
    <name type="scientific">Herbiconiux gentiana</name>
    <dbReference type="NCBI Taxonomy" id="2970912"/>
    <lineage>
        <taxon>Bacteria</taxon>
        <taxon>Bacillati</taxon>
        <taxon>Actinomycetota</taxon>
        <taxon>Actinomycetes</taxon>
        <taxon>Micrococcales</taxon>
        <taxon>Microbacteriaceae</taxon>
        <taxon>Herbiconiux</taxon>
    </lineage>
</organism>
<dbReference type="Pfam" id="PF01557">
    <property type="entry name" value="FAA_hydrolase"/>
    <property type="match status" value="1"/>
</dbReference>
<dbReference type="Gene3D" id="3.90.850.10">
    <property type="entry name" value="Fumarylacetoacetase-like, C-terminal domain"/>
    <property type="match status" value="1"/>
</dbReference>
<gene>
    <name evidence="4" type="ORF">NVV95_06225</name>
</gene>